<reference evidence="3 4" key="1">
    <citation type="journal article" date="2001" name="Nature">
        <title>Initial sequencing and analysis of the human genome.</title>
        <authorList>
            <consortium name="International Human Genome Sequencing Consortium"/>
            <person name="Lander E.S."/>
            <person name="Linton L.M."/>
            <person name="Birren B."/>
            <person name="Nusbaum C."/>
            <person name="Zody M.C."/>
            <person name="Baldwin J."/>
            <person name="Devon K."/>
            <person name="Dewar K."/>
            <person name="Doyle M."/>
            <person name="FitzHugh W."/>
            <person name="Funke R."/>
            <person name="Gage D."/>
            <person name="Harris K."/>
            <person name="Heaford A."/>
            <person name="Howland J."/>
            <person name="Kann L."/>
            <person name="Lehoczky J."/>
            <person name="LeVine R."/>
            <person name="McEwan P."/>
            <person name="McKernan K."/>
            <person name="Meldrim J."/>
            <person name="Mesirov J.P."/>
            <person name="Miranda C."/>
            <person name="Morris W."/>
            <person name="Naylor J."/>
            <person name="Raymond C."/>
            <person name="Rosetti M."/>
            <person name="Santos R."/>
            <person name="Sheridan A."/>
            <person name="Sougnez C."/>
            <person name="Stange-Thomann N."/>
            <person name="Stojanovic N."/>
            <person name="Subramanian A."/>
            <person name="Wyman D."/>
            <person name="Rogers J."/>
            <person name="Sulston J."/>
            <person name="Ainscough R."/>
            <person name="Beck S."/>
            <person name="Bentley D."/>
            <person name="Burton J."/>
            <person name="Clee C."/>
            <person name="Carter N."/>
            <person name="Coulson A."/>
            <person name="Deadman R."/>
            <person name="Deloukas P."/>
            <person name="Dunham A."/>
            <person name="Dunham I."/>
            <person name="Durbin R."/>
            <person name="French L."/>
            <person name="Grafham D."/>
            <person name="Gregory S."/>
            <person name="Hubbard T."/>
            <person name="Humphray S."/>
            <person name="Hunt A."/>
            <person name="Jones M."/>
            <person name="Lloyd C."/>
            <person name="McMurray A."/>
            <person name="Matthews L."/>
            <person name="Mercer S."/>
            <person name="Milne S."/>
            <person name="Mullikin J.C."/>
            <person name="Mungall A."/>
            <person name="Plumb R."/>
            <person name="Ross M."/>
            <person name="Shownkeen R."/>
            <person name="Sims S."/>
            <person name="Waterston R.H."/>
            <person name="Wilson R.K."/>
            <person name="Hillier L.W."/>
            <person name="McPherson J.D."/>
            <person name="Marra M.A."/>
            <person name="Mardis E.R."/>
            <person name="Fulton L.A."/>
            <person name="Chinwalla A.T."/>
            <person name="Pepin K.H."/>
            <person name="Gish W.R."/>
            <person name="Chissoe S.L."/>
            <person name="Wendl M.C."/>
            <person name="Delehaunty K.D."/>
            <person name="Miner T.L."/>
            <person name="Delehaunty A."/>
            <person name="Kramer J.B."/>
            <person name="Cook L.L."/>
            <person name="Fulton R.S."/>
            <person name="Johnson D.L."/>
            <person name="Minx P.J."/>
            <person name="Clifton S.W."/>
            <person name="Hawkins T."/>
            <person name="Branscomb E."/>
            <person name="Predki P."/>
            <person name="Richardson P."/>
            <person name="Wenning S."/>
            <person name="Slezak T."/>
            <person name="Doggett N."/>
            <person name="Cheng J.F."/>
            <person name="Olsen A."/>
            <person name="Lucas S."/>
            <person name="Elkin C."/>
            <person name="Uberbacher E."/>
            <person name="Frazier M."/>
            <person name="Gibbs R.A."/>
            <person name="Muzny D.M."/>
            <person name="Scherer S.E."/>
            <person name="Bouck J.B."/>
            <person name="Sodergren E.J."/>
            <person name="Worley K.C."/>
            <person name="Rives C.M."/>
            <person name="Gorrell J.H."/>
            <person name="Metzker M.L."/>
            <person name="Naylor S.L."/>
            <person name="Kucherlapati R.S."/>
            <person name="Nelson D.L."/>
            <person name="Weinstock G.M."/>
            <person name="Sakaki Y."/>
            <person name="Fujiyama A."/>
            <person name="Hattori M."/>
            <person name="Yada T."/>
            <person name="Toyoda A."/>
            <person name="Itoh T."/>
            <person name="Kawagoe C."/>
            <person name="Watanabe H."/>
            <person name="Totoki Y."/>
            <person name="Taylor T."/>
            <person name="Weissenbach J."/>
            <person name="Heilig R."/>
            <person name="Saurin W."/>
            <person name="Artiguenave F."/>
            <person name="Brottier P."/>
            <person name="Bruls T."/>
            <person name="Pelletier E."/>
            <person name="Robert C."/>
            <person name="Wincker P."/>
            <person name="Smith D.R."/>
            <person name="Doucette-Stamm L."/>
            <person name="Rubenfield M."/>
            <person name="Weinstock K."/>
            <person name="Lee H.M."/>
            <person name="Dubois J."/>
            <person name="Rosenthal A."/>
            <person name="Platzer M."/>
            <person name="Nyakatura G."/>
            <person name="Taudien S."/>
            <person name="Rump A."/>
            <person name="Yang H."/>
            <person name="Yu J."/>
            <person name="Wang J."/>
            <person name="Huang G."/>
            <person name="Gu J."/>
            <person name="Hood L."/>
            <person name="Rowen L."/>
            <person name="Madan A."/>
            <person name="Qin S."/>
            <person name="Davis R.W."/>
            <person name="Federspiel N.A."/>
            <person name="Abola A.P."/>
            <person name="Proctor M.J."/>
            <person name="Myers R.M."/>
            <person name="Schmutz J."/>
            <person name="Dickson M."/>
            <person name="Grimwood J."/>
            <person name="Cox D.R."/>
            <person name="Olson M.V."/>
            <person name="Kaul R."/>
            <person name="Raymond C."/>
            <person name="Shimizu N."/>
            <person name="Kawasaki K."/>
            <person name="Minoshima S."/>
            <person name="Evans G.A."/>
            <person name="Athanasiou M."/>
            <person name="Schultz R."/>
            <person name="Roe B.A."/>
            <person name="Chen F."/>
            <person name="Pan H."/>
            <person name="Ramser J."/>
            <person name="Lehrach H."/>
            <person name="Reinhardt R."/>
            <person name="McCombie W.R."/>
            <person name="de la Bastide M."/>
            <person name="Dedhia N."/>
            <person name="Blocker H."/>
            <person name="Hornischer K."/>
            <person name="Nordsiek G."/>
            <person name="Agarwala R."/>
            <person name="Aravind L."/>
            <person name="Bailey J.A."/>
            <person name="Bateman A."/>
            <person name="Batzoglou S."/>
            <person name="Birney E."/>
            <person name="Bork P."/>
            <person name="Brown D.G."/>
            <person name="Burge C.B."/>
            <person name="Cerutti L."/>
            <person name="Chen H.C."/>
            <person name="Church D."/>
            <person name="Clamp M."/>
            <person name="Copley R.R."/>
            <person name="Doerks T."/>
            <person name="Eddy S.R."/>
            <person name="Eichler E.E."/>
            <person name="Furey T.S."/>
            <person name="Galagan J."/>
            <person name="Gilbert J.G."/>
            <person name="Harmon C."/>
            <person name="Hayashizaki Y."/>
            <person name="Haussler D."/>
            <person name="Hermjakob H."/>
            <person name="Hokamp K."/>
            <person name="Jang W."/>
            <person name="Johnson L.S."/>
            <person name="Jones T.A."/>
            <person name="Kasif S."/>
            <person name="Kaspryzk A."/>
            <person name="Kennedy S."/>
            <person name="Kent W.J."/>
            <person name="Kitts P."/>
            <person name="Koonin E.V."/>
            <person name="Korf I."/>
            <person name="Kulp D."/>
            <person name="Lancet D."/>
            <person name="Lowe T.M."/>
            <person name="McLysaght A."/>
            <person name="Mikkelsen T."/>
            <person name="Moran J.V."/>
            <person name="Mulder N."/>
            <person name="Pollara V.J."/>
            <person name="Ponting C.P."/>
            <person name="Schuler G."/>
            <person name="Schultz J."/>
            <person name="Slater G."/>
            <person name="Smit A.F."/>
            <person name="Stupka E."/>
            <person name="Szustakowski J."/>
            <person name="Thierry-Mieg D."/>
            <person name="Thierry-Mieg J."/>
            <person name="Wagner L."/>
            <person name="Wallis J."/>
            <person name="Wheeler R."/>
            <person name="Williams A."/>
            <person name="Wolf Y.I."/>
            <person name="Wolfe K.H."/>
            <person name="Yang S.P."/>
            <person name="Yeh R.F."/>
            <person name="Collins F."/>
            <person name="Guyer M.S."/>
            <person name="Peterson J."/>
            <person name="Felsenfeld A."/>
            <person name="Wetterstrand K.A."/>
            <person name="Patrinos A."/>
            <person name="Morgan M.J."/>
            <person name="de Jong P."/>
            <person name="Catanese J.J."/>
            <person name="Osoegawa K."/>
            <person name="Shizuya H."/>
            <person name="Choi S."/>
            <person name="Chen Y.J."/>
        </authorList>
    </citation>
    <scope>NUCLEOTIDE SEQUENCE [LARGE SCALE GENOMIC DNA]</scope>
</reference>
<feature type="chain" id="PRO_5003242908" evidence="2">
    <location>
        <begin position="20"/>
        <end position="75"/>
    </location>
</feature>
<accession>E9PQQ7</accession>
<dbReference type="VEuPathDB" id="HostDB:ENSG00000187922"/>
<reference evidence="3 4" key="2">
    <citation type="journal article" date="2004" name="Nature">
        <title>DNA sequence and analysis of human chromosome 9.</title>
        <authorList>
            <person name="Humphray S.J."/>
            <person name="Oliver K."/>
            <person name="Hunt A.R."/>
            <person name="Plumb R.W."/>
            <person name="Loveland J.E."/>
            <person name="Howe K.L."/>
            <person name="Andrews T.D."/>
            <person name="Searle S."/>
            <person name="Hunt S.E."/>
            <person name="Scott C.E."/>
            <person name="Jones M.C."/>
            <person name="Ainscough R."/>
            <person name="Almeida J.P."/>
            <person name="Ambrose K.D."/>
            <person name="Ashwell R.I."/>
            <person name="Babbage A.K."/>
            <person name="Babbage S."/>
            <person name="Bagguley C.L."/>
            <person name="Bailey J."/>
            <person name="Banerjee R."/>
            <person name="Barker D.J."/>
            <person name="Barlow K.F."/>
            <person name="Bates K."/>
            <person name="Beasley H."/>
            <person name="Beasley O."/>
            <person name="Bird C.P."/>
            <person name="Bray-Allen S."/>
            <person name="Brown A.J."/>
            <person name="Brown J.Y."/>
            <person name="Burford D."/>
            <person name="Burrill W."/>
            <person name="Burton J."/>
            <person name="Carder C."/>
            <person name="Carter N.P."/>
            <person name="Chapman J.C."/>
            <person name="Chen Y."/>
            <person name="Clarke G."/>
            <person name="Clark S.Y."/>
            <person name="Clee C.M."/>
            <person name="Clegg S."/>
            <person name="Collier R.E."/>
            <person name="Corby N."/>
            <person name="Crosier M."/>
            <person name="Cummings A.T."/>
            <person name="Davies J."/>
            <person name="Dhami P."/>
            <person name="Dunn M."/>
            <person name="Dutta I."/>
            <person name="Dyer L.W."/>
            <person name="Earthrowl M.E."/>
            <person name="Faulkner L."/>
            <person name="Fleming C.J."/>
            <person name="Frankish A."/>
            <person name="Frankland J.A."/>
            <person name="French L."/>
            <person name="Fricker D.G."/>
            <person name="Garner P."/>
            <person name="Garnett J."/>
            <person name="Ghori J."/>
            <person name="Gilbert J.G."/>
            <person name="Glison C."/>
            <person name="Grafham D.V."/>
            <person name="Gribble S."/>
            <person name="Griffiths C."/>
            <person name="Griffiths-Jones S."/>
            <person name="Grocock R."/>
            <person name="Guy J."/>
            <person name="Hall R.E."/>
            <person name="Hammond S."/>
            <person name="Harley J.L."/>
            <person name="Harrison E.S."/>
            <person name="Hart E.A."/>
            <person name="Heath P.D."/>
            <person name="Henderson C.D."/>
            <person name="Hopkins B.L."/>
            <person name="Howard P.J."/>
            <person name="Howden P.J."/>
            <person name="Huckle E."/>
            <person name="Johnson C."/>
            <person name="Johnson D."/>
            <person name="Joy A.A."/>
            <person name="Kay M."/>
            <person name="Keenan S."/>
            <person name="Kershaw J.K."/>
            <person name="Kimberley A.M."/>
            <person name="King A."/>
            <person name="Knights A."/>
            <person name="Laird G.K."/>
            <person name="Langford C."/>
            <person name="Lawlor S."/>
            <person name="Leongamornlert D.A."/>
            <person name="Leversha M."/>
            <person name="Lloyd C."/>
            <person name="Lloyd D.M."/>
            <person name="Lovell J."/>
            <person name="Martin S."/>
            <person name="Mashreghi-Mohammadi M."/>
            <person name="Matthews L."/>
            <person name="McLaren S."/>
            <person name="McLay K.E."/>
            <person name="McMurray A."/>
            <person name="Milne S."/>
            <person name="Nickerson T."/>
            <person name="Nisbett J."/>
            <person name="Nordsiek G."/>
            <person name="Pearce A.V."/>
            <person name="Peck A.I."/>
            <person name="Porter K.M."/>
            <person name="Pandian R."/>
            <person name="Pelan S."/>
            <person name="Phillimore B."/>
            <person name="Povey S."/>
            <person name="Ramsey Y."/>
            <person name="Rand V."/>
            <person name="Scharfe M."/>
            <person name="Sehra H.K."/>
            <person name="Shownkeen R."/>
            <person name="Sims S.K."/>
            <person name="Skuce C.D."/>
            <person name="Smith M."/>
            <person name="Steward C.A."/>
            <person name="Swarbreck D."/>
            <person name="Sycamore N."/>
            <person name="Tester J."/>
            <person name="Thorpe A."/>
            <person name="Tracey A."/>
            <person name="Tromans A."/>
            <person name="Thomas D.W."/>
            <person name="Wall M."/>
            <person name="Wallis J.M."/>
            <person name="West A.P."/>
            <person name="Whitehead S.L."/>
            <person name="Willey D.L."/>
            <person name="Williams S.A."/>
            <person name="Wilming L."/>
            <person name="Wray P.W."/>
            <person name="Young L."/>
            <person name="Ashurst J.L."/>
            <person name="Coulson A."/>
            <person name="Blocker H."/>
            <person name="Durbin R."/>
            <person name="Sulston J.E."/>
            <person name="Hubbard T."/>
            <person name="Jackson M.J."/>
            <person name="Bentley D.R."/>
            <person name="Beck S."/>
            <person name="Rogers J."/>
            <person name="Dunham I."/>
        </authorList>
    </citation>
    <scope>NUCLEOTIDE SEQUENCE [LARGE SCALE GENOMIC DNA]</scope>
</reference>
<organism evidence="3 4">
    <name type="scientific">Homo sapiens</name>
    <name type="common">Human</name>
    <dbReference type="NCBI Taxonomy" id="9606"/>
    <lineage>
        <taxon>Eukaryota</taxon>
        <taxon>Metazoa</taxon>
        <taxon>Chordata</taxon>
        <taxon>Craniata</taxon>
        <taxon>Vertebrata</taxon>
        <taxon>Euteleostomi</taxon>
        <taxon>Mammalia</taxon>
        <taxon>Eutheria</taxon>
        <taxon>Euarchontoglires</taxon>
        <taxon>Primates</taxon>
        <taxon>Haplorrhini</taxon>
        <taxon>Catarrhini</taxon>
        <taxon>Hominidae</taxon>
        <taxon>Homo</taxon>
    </lineage>
</organism>
<dbReference type="Ensembl" id="ENST00000532006.1">
    <property type="protein sequence ID" value="ENSP00000434410.1"/>
    <property type="gene ID" value="ENSG00000187922.15"/>
</dbReference>
<dbReference type="HGNC" id="HGNC:20892">
    <property type="gene designation" value="LCN10"/>
</dbReference>
<dbReference type="OrthoDB" id="9834950at2759"/>
<dbReference type="ChiTaRS" id="LCN10">
    <property type="organism name" value="human"/>
</dbReference>
<dbReference type="AlphaFoldDB" id="E9PQQ7"/>
<feature type="region of interest" description="Disordered" evidence="1">
    <location>
        <begin position="40"/>
        <end position="63"/>
    </location>
</feature>
<dbReference type="UCSC" id="uc064xdj.1">
    <property type="organism name" value="human"/>
</dbReference>
<protein>
    <submittedName>
        <fullName evidence="3">Lipocalin 10</fullName>
    </submittedName>
</protein>
<dbReference type="OpenTargets" id="ENSG00000187922"/>
<dbReference type="MassIVE" id="E9PQQ7"/>
<proteinExistence type="predicted"/>
<dbReference type="GeneTree" id="ENSGT01050000244868"/>
<reference evidence="3 4" key="3">
    <citation type="journal article" date="2004" name="Nature">
        <title>Finishing the euchromatic sequence of the human genome.</title>
        <authorList>
            <consortium name="International Human Genome Sequencing Consortium"/>
        </authorList>
    </citation>
    <scope>NUCLEOTIDE SEQUENCE [LARGE SCALE GENOMIC DNA]</scope>
</reference>
<gene>
    <name evidence="3" type="primary">LCN10</name>
</gene>
<keyword evidence="2" id="KW-0732">Signal</keyword>
<dbReference type="Bgee" id="ENSG00000187922">
    <property type="expression patterns" value="Expressed in male germ line stem cell (sensu Vertebrata) in testis and 92 other cell types or tissues"/>
</dbReference>
<feature type="signal peptide" evidence="2">
    <location>
        <begin position="1"/>
        <end position="19"/>
    </location>
</feature>
<keyword evidence="4" id="KW-1185">Reference proteome</keyword>
<dbReference type="Proteomes" id="UP000005640">
    <property type="component" value="Chromosome 9"/>
</dbReference>
<dbReference type="EMBL" id="AL355987">
    <property type="status" value="NOT_ANNOTATED_CDS"/>
    <property type="molecule type" value="Genomic_DNA"/>
</dbReference>
<dbReference type="Ensembl" id="ENST00000532006.1">
    <property type="protein sequence ID" value="ENSP00000434410.1"/>
    <property type="gene ID" value="ENSG00000187922.14"/>
</dbReference>
<evidence type="ECO:0000256" key="2">
    <source>
        <dbReference type="SAM" id="SignalP"/>
    </source>
</evidence>
<reference evidence="3" key="5">
    <citation type="submission" date="2025-09" db="UniProtKB">
        <authorList>
            <consortium name="Ensembl"/>
        </authorList>
    </citation>
    <scope>IDENTIFICATION</scope>
</reference>
<dbReference type="ExpressionAtlas" id="E9PQQ7">
    <property type="expression patterns" value="baseline and differential"/>
</dbReference>
<evidence type="ECO:0000313" key="4">
    <source>
        <dbReference type="Proteomes" id="UP000005640"/>
    </source>
</evidence>
<evidence type="ECO:0000256" key="1">
    <source>
        <dbReference type="SAM" id="MobiDB-lite"/>
    </source>
</evidence>
<name>E9PQQ7_HUMAN</name>
<sequence>MRQGLLVLALVLVLVLVLAAGSQVQEWYPRESHALNWNKGQEEAGGVRGKGEQSGPAPRAPRLQTIGRMFRASRV</sequence>
<reference evidence="3" key="4">
    <citation type="submission" date="2025-08" db="UniProtKB">
        <authorList>
            <consortium name="Ensembl"/>
        </authorList>
    </citation>
    <scope>IDENTIFICATION</scope>
</reference>
<evidence type="ECO:0000313" key="3">
    <source>
        <dbReference type="Ensembl" id="ENSP00000434410.1"/>
    </source>
</evidence>
<dbReference type="HOGENOM" id="CLU_2670442_0_0_1"/>